<sequence>MLEKRNDKVQRACHGRSVLDWLPKPCRVIRCDHSQEIIYKQRRSGATVDVVQHNAVHEDVSSSSCQSPNSSTVSRSNDIGTGHKYKSEELRLFSHKCIMSYTVKSNRRKFWYCAHDPLLVPRLLRKRGAPVILMEHNIFRICEPSNRSKERHEYLEAAKSDVPDWEKSAMNVGKVVETVGARKVKKRRRADAPDTKSEELTSLEPSKKRSRSKSRRVKKPTD</sequence>
<reference evidence="2" key="1">
    <citation type="submission" date="2013-12" db="EMBL/GenBank/DDBJ databases">
        <authorList>
            <person name="Omoto C.K."/>
            <person name="Sibley D."/>
            <person name="Venepally P."/>
            <person name="Hadjithomas M."/>
            <person name="Karamycheva S."/>
            <person name="Brunk B."/>
            <person name="Roos D."/>
            <person name="Caler E."/>
            <person name="Lorenzi H."/>
        </authorList>
    </citation>
    <scope>NUCLEOTIDE SEQUENCE</scope>
</reference>
<comment type="caution">
    <text evidence="2">The sequence shown here is derived from an EMBL/GenBank/DDBJ whole genome shotgun (WGS) entry which is preliminary data.</text>
</comment>
<feature type="compositionally biased region" description="Basic residues" evidence="1">
    <location>
        <begin position="208"/>
        <end position="222"/>
    </location>
</feature>
<organism evidence="2 3">
    <name type="scientific">Gregarina niphandrodes</name>
    <name type="common">Septate eugregarine</name>
    <dbReference type="NCBI Taxonomy" id="110365"/>
    <lineage>
        <taxon>Eukaryota</taxon>
        <taxon>Sar</taxon>
        <taxon>Alveolata</taxon>
        <taxon>Apicomplexa</taxon>
        <taxon>Conoidasida</taxon>
        <taxon>Gregarinasina</taxon>
        <taxon>Eugregarinorida</taxon>
        <taxon>Gregarinidae</taxon>
        <taxon>Gregarina</taxon>
    </lineage>
</organism>
<dbReference type="GeneID" id="22915774"/>
<keyword evidence="3" id="KW-1185">Reference proteome</keyword>
<evidence type="ECO:0000256" key="1">
    <source>
        <dbReference type="SAM" id="MobiDB-lite"/>
    </source>
</evidence>
<protein>
    <submittedName>
        <fullName evidence="2">Uncharacterized protein</fullName>
    </submittedName>
</protein>
<evidence type="ECO:0000313" key="3">
    <source>
        <dbReference type="Proteomes" id="UP000019763"/>
    </source>
</evidence>
<evidence type="ECO:0000313" key="2">
    <source>
        <dbReference type="EMBL" id="EZG43547.1"/>
    </source>
</evidence>
<feature type="region of interest" description="Disordered" evidence="1">
    <location>
        <begin position="180"/>
        <end position="222"/>
    </location>
</feature>
<name>A0A023AY25_GRENI</name>
<dbReference type="EMBL" id="AFNH02001254">
    <property type="protein sequence ID" value="EZG43547.1"/>
    <property type="molecule type" value="Genomic_DNA"/>
</dbReference>
<accession>A0A023AY25</accession>
<dbReference type="VEuPathDB" id="CryptoDB:GNI_167790"/>
<gene>
    <name evidence="2" type="ORF">GNI_167790</name>
</gene>
<dbReference type="AlphaFoldDB" id="A0A023AY25"/>
<dbReference type="Proteomes" id="UP000019763">
    <property type="component" value="Unassembled WGS sequence"/>
</dbReference>
<proteinExistence type="predicted"/>
<dbReference type="RefSeq" id="XP_011133232.1">
    <property type="nucleotide sequence ID" value="XM_011134930.1"/>
</dbReference>
<feature type="compositionally biased region" description="Low complexity" evidence="1">
    <location>
        <begin position="61"/>
        <end position="74"/>
    </location>
</feature>
<feature type="region of interest" description="Disordered" evidence="1">
    <location>
        <begin position="59"/>
        <end position="80"/>
    </location>
</feature>
<feature type="compositionally biased region" description="Basic and acidic residues" evidence="1">
    <location>
        <begin position="190"/>
        <end position="199"/>
    </location>
</feature>